<feature type="region of interest" description="Disordered" evidence="1">
    <location>
        <begin position="202"/>
        <end position="249"/>
    </location>
</feature>
<organism evidence="2 3">
    <name type="scientific">Macrostomum lignano</name>
    <dbReference type="NCBI Taxonomy" id="282301"/>
    <lineage>
        <taxon>Eukaryota</taxon>
        <taxon>Metazoa</taxon>
        <taxon>Spiralia</taxon>
        <taxon>Lophotrochozoa</taxon>
        <taxon>Platyhelminthes</taxon>
        <taxon>Rhabditophora</taxon>
        <taxon>Macrostomorpha</taxon>
        <taxon>Macrostomida</taxon>
        <taxon>Macrostomidae</taxon>
        <taxon>Macrostomum</taxon>
    </lineage>
</organism>
<proteinExistence type="predicted"/>
<reference evidence="3" key="1">
    <citation type="submission" date="2016-11" db="UniProtKB">
        <authorList>
            <consortium name="WormBaseParasite"/>
        </authorList>
    </citation>
    <scope>IDENTIFICATION</scope>
</reference>
<feature type="compositionally biased region" description="Low complexity" evidence="1">
    <location>
        <begin position="113"/>
        <end position="130"/>
    </location>
</feature>
<feature type="region of interest" description="Disordered" evidence="1">
    <location>
        <begin position="106"/>
        <end position="132"/>
    </location>
</feature>
<evidence type="ECO:0000313" key="2">
    <source>
        <dbReference type="Proteomes" id="UP000095280"/>
    </source>
</evidence>
<evidence type="ECO:0000256" key="1">
    <source>
        <dbReference type="SAM" id="MobiDB-lite"/>
    </source>
</evidence>
<dbReference type="Proteomes" id="UP000095280">
    <property type="component" value="Unplaced"/>
</dbReference>
<feature type="region of interest" description="Disordered" evidence="1">
    <location>
        <begin position="1"/>
        <end position="26"/>
    </location>
</feature>
<protein>
    <submittedName>
        <fullName evidence="3">Sushi domain-containing protein</fullName>
    </submittedName>
</protein>
<name>A0A1I8FCX4_9PLAT</name>
<sequence>GAGAEPQNELRNPRRGSLPPQPPSPQWQDGANILHAACNWFDTKSFPRNSTSCGAFCQLKSDSVNRAFLRCSVRTGFLPIELSPTGQQWESAELCLRSGILLDAGPRSPQQEPPRCSAAAASPRQPPAARSRGDRISQLFVTNPGNCPHLPTPVAGGNAADAIACRARGSPCARQETTGTARAACGLCAAARASAAFSVSAPTPSAPLLRRPGSDGGVLLNPSKPPDGHRDRLEPLPPLHRLRGPGPGRVPDAARFDAVSMATRQWRDLAVTSQTSLLIEELSAGPGTSSGWPPVNSAGFSRLLRGLDPVKTGDRWRRAAPRGLREVPREFAASGWAADVQILWRPAPDRKQPDEL</sequence>
<accession>A0A1I8FCX4</accession>
<dbReference type="WBParaSite" id="maker-unitig_29819-snap-gene-0.2-mRNA-1">
    <property type="protein sequence ID" value="maker-unitig_29819-snap-gene-0.2-mRNA-1"/>
    <property type="gene ID" value="maker-unitig_29819-snap-gene-0.2"/>
</dbReference>
<evidence type="ECO:0000313" key="3">
    <source>
        <dbReference type="WBParaSite" id="maker-unitig_29819-snap-gene-0.2-mRNA-1"/>
    </source>
</evidence>
<dbReference type="AlphaFoldDB" id="A0A1I8FCX4"/>
<keyword evidence="2" id="KW-1185">Reference proteome</keyword>